<feature type="transmembrane region" description="Helical" evidence="1">
    <location>
        <begin position="20"/>
        <end position="41"/>
    </location>
</feature>
<accession>A0ABQ4EIM0</accession>
<comment type="caution">
    <text evidence="2">The sequence shown here is derived from an EMBL/GenBank/DDBJ whole genome shotgun (WGS) entry which is preliminary data.</text>
</comment>
<feature type="transmembrane region" description="Helical" evidence="1">
    <location>
        <begin position="53"/>
        <end position="73"/>
    </location>
</feature>
<feature type="transmembrane region" description="Helical" evidence="1">
    <location>
        <begin position="202"/>
        <end position="225"/>
    </location>
</feature>
<keyword evidence="1" id="KW-1133">Transmembrane helix</keyword>
<sequence length="301" mass="32298">MTDWLYNGLIEWLAERVQGMLGGLVSLLTATFFTSPDVTYFPQVQLLVSRSMVVVNAAFVLAIIAAGAIAMTHGTFQIRYQAKELLPRLVFGFVASNFGVELCRMCIEAANALTVAMVGETASGPQVIEFVKARIVGALTSPSSAVLAVVIGLIIVVLFYMLLVGWFARIATLIVLAGIAPIALACYALPHTQAVAGLWWRSLLGCLSTPLLQAIFFTTGVNLLLDPEHNVPILLGLPGGASTDVFNLFIAACLLMVTVRIPKLVGRYVTRSGQASTAGVVLRAVIIQSITRRMRIPGRRP</sequence>
<evidence type="ECO:0000256" key="1">
    <source>
        <dbReference type="SAM" id="Phobius"/>
    </source>
</evidence>
<dbReference type="Pfam" id="PF19590">
    <property type="entry name" value="TrbL_3"/>
    <property type="match status" value="1"/>
</dbReference>
<dbReference type="InterPro" id="IPR045782">
    <property type="entry name" value="TrbL_3"/>
</dbReference>
<reference evidence="2 3" key="1">
    <citation type="submission" date="2021-01" db="EMBL/GenBank/DDBJ databases">
        <title>Whole genome shotgun sequence of Plantactinospora mayteni NBRC 109088.</title>
        <authorList>
            <person name="Komaki H."/>
            <person name="Tamura T."/>
        </authorList>
    </citation>
    <scope>NUCLEOTIDE SEQUENCE [LARGE SCALE GENOMIC DNA]</scope>
    <source>
        <strain evidence="2 3">NBRC 109088</strain>
    </source>
</reference>
<feature type="transmembrane region" description="Helical" evidence="1">
    <location>
        <begin position="170"/>
        <end position="190"/>
    </location>
</feature>
<proteinExistence type="predicted"/>
<dbReference type="RefSeq" id="WP_203856225.1">
    <property type="nucleotide sequence ID" value="NZ_BAAAZQ010000005.1"/>
</dbReference>
<feature type="transmembrane region" description="Helical" evidence="1">
    <location>
        <begin position="144"/>
        <end position="164"/>
    </location>
</feature>
<evidence type="ECO:0000313" key="3">
    <source>
        <dbReference type="Proteomes" id="UP000621500"/>
    </source>
</evidence>
<evidence type="ECO:0000313" key="2">
    <source>
        <dbReference type="EMBL" id="GIG94581.1"/>
    </source>
</evidence>
<name>A0ABQ4EIM0_9ACTN</name>
<keyword evidence="1" id="KW-0472">Membrane</keyword>
<evidence type="ECO:0008006" key="4">
    <source>
        <dbReference type="Google" id="ProtNLM"/>
    </source>
</evidence>
<dbReference type="EMBL" id="BONX01000006">
    <property type="protein sequence ID" value="GIG94581.1"/>
    <property type="molecule type" value="Genomic_DNA"/>
</dbReference>
<dbReference type="Proteomes" id="UP000621500">
    <property type="component" value="Unassembled WGS sequence"/>
</dbReference>
<keyword evidence="3" id="KW-1185">Reference proteome</keyword>
<organism evidence="2 3">
    <name type="scientific">Plantactinospora mayteni</name>
    <dbReference type="NCBI Taxonomy" id="566021"/>
    <lineage>
        <taxon>Bacteria</taxon>
        <taxon>Bacillati</taxon>
        <taxon>Actinomycetota</taxon>
        <taxon>Actinomycetes</taxon>
        <taxon>Micromonosporales</taxon>
        <taxon>Micromonosporaceae</taxon>
        <taxon>Plantactinospora</taxon>
    </lineage>
</organism>
<protein>
    <recommendedName>
        <fullName evidence="4">Conjugal transfer protein TrbL</fullName>
    </recommendedName>
</protein>
<feature type="transmembrane region" description="Helical" evidence="1">
    <location>
        <begin position="245"/>
        <end position="262"/>
    </location>
</feature>
<gene>
    <name evidence="2" type="ORF">Pma05_11540</name>
</gene>
<keyword evidence="1" id="KW-0812">Transmembrane</keyword>